<accession>A0ACC0KS08</accession>
<gene>
    <name evidence="1" type="ORF">MSG28_012958</name>
</gene>
<protein>
    <submittedName>
        <fullName evidence="1">Uncharacterized protein</fullName>
    </submittedName>
</protein>
<evidence type="ECO:0000313" key="2">
    <source>
        <dbReference type="Proteomes" id="UP001064048"/>
    </source>
</evidence>
<proteinExistence type="predicted"/>
<sequence>MTDTEVQPRRLRRNRSIYQVHYGLPRAEREARPLVMPFDSLEIQAYGKQVAGHTSSQDKQFLGLLQCNNGTILKPIIKECQRREVDFYSHLAATSEPDLVELRSYVPVYYGCRRFTYNGHEQEYIILEDIVERMLEPCIMDVKIVPETRVFDQCVLPVMTYGAETWSLTVGLLERLKVTQRAMERAMLGVSLRDRIRNTEIRRRTKVTDIAGKICKLNPRSVNESMCVLILLRALLQDHMHTHVAAHAAGGGGEGGAAKSAA</sequence>
<name>A0ACC0KS08_CHOFU</name>
<reference evidence="1 2" key="1">
    <citation type="journal article" date="2022" name="Genome Biol. Evol.">
        <title>The Spruce Budworm Genome: Reconstructing the Evolutionary History of Antifreeze Proteins.</title>
        <authorList>
            <person name="Beliveau C."/>
            <person name="Gagne P."/>
            <person name="Picq S."/>
            <person name="Vernygora O."/>
            <person name="Keeling C.I."/>
            <person name="Pinkney K."/>
            <person name="Doucet D."/>
            <person name="Wen F."/>
            <person name="Johnston J.S."/>
            <person name="Maaroufi H."/>
            <person name="Boyle B."/>
            <person name="Laroche J."/>
            <person name="Dewar K."/>
            <person name="Juretic N."/>
            <person name="Blackburn G."/>
            <person name="Nisole A."/>
            <person name="Brunet B."/>
            <person name="Brandao M."/>
            <person name="Lumley L."/>
            <person name="Duan J."/>
            <person name="Quan G."/>
            <person name="Lucarotti C.J."/>
            <person name="Roe A.D."/>
            <person name="Sperling F.A.H."/>
            <person name="Levesque R.C."/>
            <person name="Cusson M."/>
        </authorList>
    </citation>
    <scope>NUCLEOTIDE SEQUENCE [LARGE SCALE GENOMIC DNA]</scope>
    <source>
        <strain evidence="1">Glfc:IPQL:Cfum</strain>
    </source>
</reference>
<dbReference type="EMBL" id="CM046123">
    <property type="protein sequence ID" value="KAI8439095.1"/>
    <property type="molecule type" value="Genomic_DNA"/>
</dbReference>
<evidence type="ECO:0000313" key="1">
    <source>
        <dbReference type="EMBL" id="KAI8439095.1"/>
    </source>
</evidence>
<dbReference type="Proteomes" id="UP001064048">
    <property type="component" value="Chromosome 23"/>
</dbReference>
<keyword evidence="2" id="KW-1185">Reference proteome</keyword>
<comment type="caution">
    <text evidence="1">The sequence shown here is derived from an EMBL/GenBank/DDBJ whole genome shotgun (WGS) entry which is preliminary data.</text>
</comment>
<organism evidence="1 2">
    <name type="scientific">Choristoneura fumiferana</name>
    <name type="common">Spruce budworm moth</name>
    <name type="synonym">Archips fumiferana</name>
    <dbReference type="NCBI Taxonomy" id="7141"/>
    <lineage>
        <taxon>Eukaryota</taxon>
        <taxon>Metazoa</taxon>
        <taxon>Ecdysozoa</taxon>
        <taxon>Arthropoda</taxon>
        <taxon>Hexapoda</taxon>
        <taxon>Insecta</taxon>
        <taxon>Pterygota</taxon>
        <taxon>Neoptera</taxon>
        <taxon>Endopterygota</taxon>
        <taxon>Lepidoptera</taxon>
        <taxon>Glossata</taxon>
        <taxon>Ditrysia</taxon>
        <taxon>Tortricoidea</taxon>
        <taxon>Tortricidae</taxon>
        <taxon>Tortricinae</taxon>
        <taxon>Choristoneura</taxon>
    </lineage>
</organism>